<comment type="caution">
    <text evidence="1">The sequence shown here is derived from an EMBL/GenBank/DDBJ whole genome shotgun (WGS) entry which is preliminary data.</text>
</comment>
<evidence type="ECO:0000313" key="1">
    <source>
        <dbReference type="EMBL" id="GBL85041.1"/>
    </source>
</evidence>
<name>A0A4Y2AY80_ARAVE</name>
<gene>
    <name evidence="1" type="ORF">AVEN_221279_1</name>
</gene>
<evidence type="ECO:0000313" key="2">
    <source>
        <dbReference type="Proteomes" id="UP000499080"/>
    </source>
</evidence>
<proteinExistence type="predicted"/>
<accession>A0A4Y2AY80</accession>
<protein>
    <submittedName>
        <fullName evidence="1">Uncharacterized protein</fullName>
    </submittedName>
</protein>
<sequence>MNSGRGRRPQVLHDDQKTLSTADLGFTGLTRSCVGLVFFLYKALNLLWMTVVDISSGNLRTKFTLSSCGVKDQQ</sequence>
<dbReference type="AlphaFoldDB" id="A0A4Y2AY80"/>
<dbReference type="OrthoDB" id="10351150at2759"/>
<organism evidence="1 2">
    <name type="scientific">Araneus ventricosus</name>
    <name type="common">Orbweaver spider</name>
    <name type="synonym">Epeira ventricosa</name>
    <dbReference type="NCBI Taxonomy" id="182803"/>
    <lineage>
        <taxon>Eukaryota</taxon>
        <taxon>Metazoa</taxon>
        <taxon>Ecdysozoa</taxon>
        <taxon>Arthropoda</taxon>
        <taxon>Chelicerata</taxon>
        <taxon>Arachnida</taxon>
        <taxon>Araneae</taxon>
        <taxon>Araneomorphae</taxon>
        <taxon>Entelegynae</taxon>
        <taxon>Araneoidea</taxon>
        <taxon>Araneidae</taxon>
        <taxon>Araneus</taxon>
    </lineage>
</organism>
<dbReference type="Proteomes" id="UP000499080">
    <property type="component" value="Unassembled WGS sequence"/>
</dbReference>
<keyword evidence="2" id="KW-1185">Reference proteome</keyword>
<dbReference type="EMBL" id="BGPR01000041">
    <property type="protein sequence ID" value="GBL85041.1"/>
    <property type="molecule type" value="Genomic_DNA"/>
</dbReference>
<reference evidence="1 2" key="1">
    <citation type="journal article" date="2019" name="Sci. Rep.">
        <title>Orb-weaving spider Araneus ventricosus genome elucidates the spidroin gene catalogue.</title>
        <authorList>
            <person name="Kono N."/>
            <person name="Nakamura H."/>
            <person name="Ohtoshi R."/>
            <person name="Moran D.A.P."/>
            <person name="Shinohara A."/>
            <person name="Yoshida Y."/>
            <person name="Fujiwara M."/>
            <person name="Mori M."/>
            <person name="Tomita M."/>
            <person name="Arakawa K."/>
        </authorList>
    </citation>
    <scope>NUCLEOTIDE SEQUENCE [LARGE SCALE GENOMIC DNA]</scope>
</reference>